<feature type="transmembrane region" description="Helical" evidence="1">
    <location>
        <begin position="106"/>
        <end position="127"/>
    </location>
</feature>
<comment type="caution">
    <text evidence="2">The sequence shown here is derived from an EMBL/GenBank/DDBJ whole genome shotgun (WGS) entry which is preliminary data.</text>
</comment>
<accession>A0A261ER49</accession>
<keyword evidence="1" id="KW-0472">Membrane</keyword>
<keyword evidence="3" id="KW-1185">Reference proteome</keyword>
<gene>
    <name evidence="2" type="ORF">BOCO_0965</name>
</gene>
<keyword evidence="1" id="KW-1133">Transmembrane helix</keyword>
<dbReference type="RefSeq" id="WP_211278688.1">
    <property type="nucleotide sequence ID" value="NZ_MWWS01000005.1"/>
</dbReference>
<proteinExistence type="predicted"/>
<evidence type="ECO:0000313" key="3">
    <source>
        <dbReference type="Proteomes" id="UP000216004"/>
    </source>
</evidence>
<keyword evidence="1" id="KW-0812">Transmembrane</keyword>
<sequence>MSKQSKETSTTANEAKTVNSRYAVVRWWQRFTIRHPELAQFIVFTVLSNGVTILQLILMPVLKAVFNGTSLVGISFQFWMMGTTGGKPYYLFDYAAGNMNQGGGGGLAYFLAVEITLLIAQVINFFLQRNVTFKSNSSAWVAAFWYVVAYIVITVLAAGLQGWYKDPVYNFFQNTLNWGATGTTIADFVTMMVNALISFWVFYPIFKVIFKQVPDEKADQSKSVAK</sequence>
<evidence type="ECO:0000313" key="2">
    <source>
        <dbReference type="EMBL" id="OZG49156.1"/>
    </source>
</evidence>
<feature type="transmembrane region" description="Helical" evidence="1">
    <location>
        <begin position="139"/>
        <end position="164"/>
    </location>
</feature>
<feature type="transmembrane region" description="Helical" evidence="1">
    <location>
        <begin position="38"/>
        <end position="58"/>
    </location>
</feature>
<reference evidence="2 3" key="1">
    <citation type="journal article" date="2017" name="BMC Genomics">
        <title>Comparative genomic and phylogenomic analyses of the Bifidobacteriaceae family.</title>
        <authorList>
            <person name="Lugli G.A."/>
            <person name="Milani C."/>
            <person name="Turroni F."/>
            <person name="Duranti S."/>
            <person name="Mancabelli L."/>
            <person name="Mangifesta M."/>
            <person name="Ferrario C."/>
            <person name="Modesto M."/>
            <person name="Mattarelli P."/>
            <person name="Jiri K."/>
            <person name="van Sinderen D."/>
            <person name="Ventura M."/>
        </authorList>
    </citation>
    <scope>NUCLEOTIDE SEQUENCE [LARGE SCALE GENOMIC DNA]</scope>
    <source>
        <strain evidence="2 3">DSM 22924</strain>
    </source>
</reference>
<dbReference type="EMBL" id="MWWS01000005">
    <property type="protein sequence ID" value="OZG49156.1"/>
    <property type="molecule type" value="Genomic_DNA"/>
</dbReference>
<dbReference type="Proteomes" id="UP000216004">
    <property type="component" value="Unassembled WGS sequence"/>
</dbReference>
<evidence type="ECO:0008006" key="4">
    <source>
        <dbReference type="Google" id="ProtNLM"/>
    </source>
</evidence>
<name>A0A261ER49_9BIFI</name>
<organism evidence="2 3">
    <name type="scientific">Bombiscardovia coagulans</name>
    <dbReference type="NCBI Taxonomy" id="686666"/>
    <lineage>
        <taxon>Bacteria</taxon>
        <taxon>Bacillati</taxon>
        <taxon>Actinomycetota</taxon>
        <taxon>Actinomycetes</taxon>
        <taxon>Bifidobacteriales</taxon>
        <taxon>Bifidobacteriaceae</taxon>
        <taxon>Bombiscardovia</taxon>
    </lineage>
</organism>
<evidence type="ECO:0000256" key="1">
    <source>
        <dbReference type="SAM" id="Phobius"/>
    </source>
</evidence>
<protein>
    <recommendedName>
        <fullName evidence="4">GtrA-like protein</fullName>
    </recommendedName>
</protein>
<feature type="transmembrane region" description="Helical" evidence="1">
    <location>
        <begin position="184"/>
        <end position="203"/>
    </location>
</feature>
<dbReference type="AlphaFoldDB" id="A0A261ER49"/>